<accession>A0A518JQ03</accession>
<dbReference type="KEGG" id="rcf:Poly24_13250"/>
<proteinExistence type="predicted"/>
<dbReference type="GO" id="GO:0071949">
    <property type="term" value="F:FAD binding"/>
    <property type="evidence" value="ECO:0007669"/>
    <property type="project" value="InterPro"/>
</dbReference>
<dbReference type="GO" id="GO:0004497">
    <property type="term" value="F:monooxygenase activity"/>
    <property type="evidence" value="ECO:0007669"/>
    <property type="project" value="UniProtKB-KW"/>
</dbReference>
<dbReference type="Proteomes" id="UP000315082">
    <property type="component" value="Chromosome"/>
</dbReference>
<dbReference type="InterPro" id="IPR050407">
    <property type="entry name" value="Geranylgeranyl_reductase"/>
</dbReference>
<evidence type="ECO:0000259" key="1">
    <source>
        <dbReference type="Pfam" id="PF01494"/>
    </source>
</evidence>
<dbReference type="OrthoDB" id="9806565at2"/>
<dbReference type="EC" id="1.14.13.163" evidence="2"/>
<dbReference type="EMBL" id="CP036348">
    <property type="protein sequence ID" value="QDV67624.1"/>
    <property type="molecule type" value="Genomic_DNA"/>
</dbReference>
<dbReference type="RefSeq" id="WP_145092085.1">
    <property type="nucleotide sequence ID" value="NZ_CP036348.1"/>
</dbReference>
<dbReference type="InterPro" id="IPR036188">
    <property type="entry name" value="FAD/NAD-bd_sf"/>
</dbReference>
<dbReference type="Pfam" id="PF01494">
    <property type="entry name" value="FAD_binding_3"/>
    <property type="match status" value="1"/>
</dbReference>
<keyword evidence="2" id="KW-0503">Monooxygenase</keyword>
<name>A0A518JQ03_9BACT</name>
<dbReference type="PANTHER" id="PTHR42685:SF22">
    <property type="entry name" value="CONDITIONED MEDIUM FACTOR RECEPTOR 1"/>
    <property type="match status" value="1"/>
</dbReference>
<dbReference type="PRINTS" id="PR00420">
    <property type="entry name" value="RNGMNOXGNASE"/>
</dbReference>
<organism evidence="2 3">
    <name type="scientific">Rosistilla carotiformis</name>
    <dbReference type="NCBI Taxonomy" id="2528017"/>
    <lineage>
        <taxon>Bacteria</taxon>
        <taxon>Pseudomonadati</taxon>
        <taxon>Planctomycetota</taxon>
        <taxon>Planctomycetia</taxon>
        <taxon>Pirellulales</taxon>
        <taxon>Pirellulaceae</taxon>
        <taxon>Rosistilla</taxon>
    </lineage>
</organism>
<dbReference type="Gene3D" id="3.50.50.60">
    <property type="entry name" value="FAD/NAD(P)-binding domain"/>
    <property type="match status" value="1"/>
</dbReference>
<dbReference type="AlphaFoldDB" id="A0A518JQ03"/>
<keyword evidence="3" id="KW-1185">Reference proteome</keyword>
<gene>
    <name evidence="2" type="primary">hspB</name>
    <name evidence="2" type="ORF">Poly24_13250</name>
</gene>
<evidence type="ECO:0000313" key="2">
    <source>
        <dbReference type="EMBL" id="QDV67624.1"/>
    </source>
</evidence>
<sequence length="404" mass="43350">MDPTIDLATATEKIWDVVVVGAGVAGATAAIGIARGGARVLLVDRKTFPRDKVCGACLNQDAVAGLKALGVLEPIMRAGALPLSAYELRSGSQAVTLALPGGLSISRRTMDRVLVEQAIGAGCEFLSGLTLRIDADPTTAADGGGYRQLLVQGKTEAIRARIVIMATGLASENHISQPQMQVATSPDSRVGFGISTREFPQTYREGTIYMAVSACGYVGVSRTEQGQLNIAAAIDRQALRGKSAAEVCGEILRTADFPVCDAMLSGAWKGTTTLTRRRQNVACTRLFVVGDAAGYIEPFTGEGMAWAIRAGRAVAPLATDAVTNWTDAYVDRWKHTTEDLIITQQYWCHAFARTLRYPKLVRGLLRVVTVVPSLGHYVVRQINRERQHDMFDHRPGDGASSRSC</sequence>
<feature type="domain" description="FAD-binding" evidence="1">
    <location>
        <begin position="16"/>
        <end position="309"/>
    </location>
</feature>
<dbReference type="PANTHER" id="PTHR42685">
    <property type="entry name" value="GERANYLGERANYL DIPHOSPHATE REDUCTASE"/>
    <property type="match status" value="1"/>
</dbReference>
<evidence type="ECO:0000313" key="3">
    <source>
        <dbReference type="Proteomes" id="UP000315082"/>
    </source>
</evidence>
<dbReference type="SUPFAM" id="SSF51905">
    <property type="entry name" value="FAD/NAD(P)-binding domain"/>
    <property type="match status" value="1"/>
</dbReference>
<protein>
    <submittedName>
        <fullName evidence="2">6-hydroxy-3-succinoylpyridine 3-monooxygenase HspB</fullName>
        <ecNumber evidence="2">1.14.13.163</ecNumber>
    </submittedName>
</protein>
<dbReference type="InterPro" id="IPR002938">
    <property type="entry name" value="FAD-bd"/>
</dbReference>
<reference evidence="2 3" key="1">
    <citation type="submission" date="2019-02" db="EMBL/GenBank/DDBJ databases">
        <title>Deep-cultivation of Planctomycetes and their phenomic and genomic characterization uncovers novel biology.</title>
        <authorList>
            <person name="Wiegand S."/>
            <person name="Jogler M."/>
            <person name="Boedeker C."/>
            <person name="Pinto D."/>
            <person name="Vollmers J."/>
            <person name="Rivas-Marin E."/>
            <person name="Kohn T."/>
            <person name="Peeters S.H."/>
            <person name="Heuer A."/>
            <person name="Rast P."/>
            <person name="Oberbeckmann S."/>
            <person name="Bunk B."/>
            <person name="Jeske O."/>
            <person name="Meyerdierks A."/>
            <person name="Storesund J.E."/>
            <person name="Kallscheuer N."/>
            <person name="Luecker S."/>
            <person name="Lage O.M."/>
            <person name="Pohl T."/>
            <person name="Merkel B.J."/>
            <person name="Hornburger P."/>
            <person name="Mueller R.-W."/>
            <person name="Bruemmer F."/>
            <person name="Labrenz M."/>
            <person name="Spormann A.M."/>
            <person name="Op den Camp H."/>
            <person name="Overmann J."/>
            <person name="Amann R."/>
            <person name="Jetten M.S.M."/>
            <person name="Mascher T."/>
            <person name="Medema M.H."/>
            <person name="Devos D.P."/>
            <person name="Kaster A.-K."/>
            <person name="Ovreas L."/>
            <person name="Rohde M."/>
            <person name="Galperin M.Y."/>
            <person name="Jogler C."/>
        </authorList>
    </citation>
    <scope>NUCLEOTIDE SEQUENCE [LARGE SCALE GENOMIC DNA]</scope>
    <source>
        <strain evidence="2 3">Poly24</strain>
    </source>
</reference>
<keyword evidence="2" id="KW-0560">Oxidoreductase</keyword>